<comment type="caution">
    <text evidence="7">The sequence shown here is derived from an EMBL/GenBank/DDBJ whole genome shotgun (WGS) entry which is preliminary data.</text>
</comment>
<evidence type="ECO:0000256" key="4">
    <source>
        <dbReference type="ARBA" id="ARBA00023098"/>
    </source>
</evidence>
<dbReference type="Pfam" id="PF23024">
    <property type="entry name" value="AMP-dom_DIP2-like"/>
    <property type="match status" value="1"/>
</dbReference>
<dbReference type="PROSITE" id="PS00455">
    <property type="entry name" value="AMP_BINDING"/>
    <property type="match status" value="1"/>
</dbReference>
<dbReference type="GO" id="GO:0071766">
    <property type="term" value="P:Actinobacterium-type cell wall biogenesis"/>
    <property type="evidence" value="ECO:0007669"/>
    <property type="project" value="UniProtKB-ARBA"/>
</dbReference>
<keyword evidence="4" id="KW-0443">Lipid metabolism</keyword>
<keyword evidence="2 7" id="KW-0436">Ligase</keyword>
<feature type="domain" description="AMP-binding enzyme C-terminal" evidence="6">
    <location>
        <begin position="481"/>
        <end position="604"/>
    </location>
</feature>
<accession>A0A3A9YUA2</accession>
<evidence type="ECO:0000256" key="1">
    <source>
        <dbReference type="ARBA" id="ARBA00006432"/>
    </source>
</evidence>
<evidence type="ECO:0000313" key="7">
    <source>
        <dbReference type="EMBL" id="RKN39510.1"/>
    </source>
</evidence>
<dbReference type="PANTHER" id="PTHR22754:SF32">
    <property type="entry name" value="DISCO-INTERACTING PROTEIN 2"/>
    <property type="match status" value="1"/>
</dbReference>
<dbReference type="Gene3D" id="3.30.300.30">
    <property type="match status" value="1"/>
</dbReference>
<feature type="domain" description="AMP-dependent synthetase/ligase" evidence="5">
    <location>
        <begin position="42"/>
        <end position="435"/>
    </location>
</feature>
<dbReference type="Pfam" id="PF00501">
    <property type="entry name" value="AMP-binding"/>
    <property type="match status" value="1"/>
</dbReference>
<keyword evidence="8" id="KW-1185">Reference proteome</keyword>
<reference evidence="7 8" key="1">
    <citation type="journal article" date="2014" name="Int. J. Syst. Evol. Microbiol.">
        <title>Streptomyces hoynatensis sp. nov., isolated from deep marine sediment.</title>
        <authorList>
            <person name="Veyisoglu A."/>
            <person name="Sahin N."/>
        </authorList>
    </citation>
    <scope>NUCLEOTIDE SEQUENCE [LARGE SCALE GENOMIC DNA]</scope>
    <source>
        <strain evidence="7 8">KCTC 29097</strain>
    </source>
</reference>
<keyword evidence="3" id="KW-0276">Fatty acid metabolism</keyword>
<comment type="similarity">
    <text evidence="1">Belongs to the ATP-dependent AMP-binding enzyme family.</text>
</comment>
<dbReference type="InterPro" id="IPR000873">
    <property type="entry name" value="AMP-dep_synth/lig_dom"/>
</dbReference>
<evidence type="ECO:0000313" key="8">
    <source>
        <dbReference type="Proteomes" id="UP000272474"/>
    </source>
</evidence>
<dbReference type="GO" id="GO:0005886">
    <property type="term" value="C:plasma membrane"/>
    <property type="evidence" value="ECO:0007669"/>
    <property type="project" value="TreeGrafter"/>
</dbReference>
<dbReference type="InterPro" id="IPR045851">
    <property type="entry name" value="AMP-bd_C_sf"/>
</dbReference>
<name>A0A3A9YUA2_9ACTN</name>
<sequence length="616" mass="67467">MSPQRVRCRHVERAVGFYAQQGSAKLELQLKSPTISDLLSLHAGERGDKTAYTFLESGSDQPVSLSYRELDLQARAVAARLQRSLRRGDRALILTTDNRHFIRAFLACQHAGVIAVPLAPPWPLRSERRVHTLRAVAKDSGARAVLTGGGADLRTPLAGIAPELDRLEWIHVDEVEAGEAGAYEKAPVIPDDLAFIQYTSGSTSTPKGVTVSHRSLLLNEDNFSRCMGLTEEDTLISWLPLFHDLGLIGKVLQNLYLGAHLVLMPNLDFVQRPVRWLRAITEYKGTVSGAPNFAYDMCVRRIPPQQRAEFDLSSWKLAFSGAEPVRPATLDAFSEAFAPCGFQRKALYPAYGLAEATLIATGSVRDEGPSILEVDLEAMRKGELVPGGDHKLVGVGKARYGRGVLIVDTETTEPLPEGRIGEVWLTGPDIATGYWQRPEETERTFHARPAGDHDFDEPYLRTGDLGVLYQGELYITGRAKDLIIVGGRNHDPQEIELTVYDVHPWLRRDCCAAFSVDRDGREQVVVVAEFVWPEDAAKSGKPGDPPPSLTGVKRLIKAAVSEEHGIQVDDIQLVLPGSVPKTSSGKIQRSACRAAYENGALQLAADPSARALEGAR</sequence>
<dbReference type="GO" id="GO:0016874">
    <property type="term" value="F:ligase activity"/>
    <property type="evidence" value="ECO:0007669"/>
    <property type="project" value="UniProtKB-KW"/>
</dbReference>
<proteinExistence type="inferred from homology"/>
<dbReference type="InterPro" id="IPR042099">
    <property type="entry name" value="ANL_N_sf"/>
</dbReference>
<dbReference type="SUPFAM" id="SSF56801">
    <property type="entry name" value="Acetyl-CoA synthetase-like"/>
    <property type="match status" value="1"/>
</dbReference>
<protein>
    <submittedName>
        <fullName evidence="7">Fatty acyl-AMP ligase</fullName>
    </submittedName>
</protein>
<evidence type="ECO:0000259" key="5">
    <source>
        <dbReference type="Pfam" id="PF00501"/>
    </source>
</evidence>
<dbReference type="PANTHER" id="PTHR22754">
    <property type="entry name" value="DISCO-INTERACTING PROTEIN 2 DIP2 -RELATED"/>
    <property type="match status" value="1"/>
</dbReference>
<dbReference type="InterPro" id="IPR040097">
    <property type="entry name" value="FAAL/FAAC"/>
</dbReference>
<gene>
    <name evidence="7" type="ORF">D7294_21220</name>
</gene>
<evidence type="ECO:0000256" key="2">
    <source>
        <dbReference type="ARBA" id="ARBA00022598"/>
    </source>
</evidence>
<dbReference type="CDD" id="cd05931">
    <property type="entry name" value="FAAL"/>
    <property type="match status" value="1"/>
</dbReference>
<evidence type="ECO:0000259" key="6">
    <source>
        <dbReference type="Pfam" id="PF23024"/>
    </source>
</evidence>
<dbReference type="GO" id="GO:0070566">
    <property type="term" value="F:adenylyltransferase activity"/>
    <property type="evidence" value="ECO:0007669"/>
    <property type="project" value="TreeGrafter"/>
</dbReference>
<dbReference type="Proteomes" id="UP000272474">
    <property type="component" value="Unassembled WGS sequence"/>
</dbReference>
<dbReference type="FunFam" id="3.40.50.12780:FF:000013">
    <property type="entry name" value="Long-chain-fatty-acid--AMP ligase FadD32"/>
    <property type="match status" value="1"/>
</dbReference>
<dbReference type="GO" id="GO:0006633">
    <property type="term" value="P:fatty acid biosynthetic process"/>
    <property type="evidence" value="ECO:0007669"/>
    <property type="project" value="TreeGrafter"/>
</dbReference>
<dbReference type="EMBL" id="RBAL01000013">
    <property type="protein sequence ID" value="RKN39510.1"/>
    <property type="molecule type" value="Genomic_DNA"/>
</dbReference>
<dbReference type="AlphaFoldDB" id="A0A3A9YUA2"/>
<dbReference type="InterPro" id="IPR025110">
    <property type="entry name" value="AMP-bd_C"/>
</dbReference>
<evidence type="ECO:0000256" key="3">
    <source>
        <dbReference type="ARBA" id="ARBA00022832"/>
    </source>
</evidence>
<dbReference type="InterPro" id="IPR020845">
    <property type="entry name" value="AMP-binding_CS"/>
</dbReference>
<dbReference type="Gene3D" id="3.40.50.12780">
    <property type="entry name" value="N-terminal domain of ligase-like"/>
    <property type="match status" value="1"/>
</dbReference>
<organism evidence="7 8">
    <name type="scientific">Streptomyces hoynatensis</name>
    <dbReference type="NCBI Taxonomy" id="1141874"/>
    <lineage>
        <taxon>Bacteria</taxon>
        <taxon>Bacillati</taxon>
        <taxon>Actinomycetota</taxon>
        <taxon>Actinomycetes</taxon>
        <taxon>Kitasatosporales</taxon>
        <taxon>Streptomycetaceae</taxon>
        <taxon>Streptomyces</taxon>
    </lineage>
</organism>